<dbReference type="InterPro" id="IPR002938">
    <property type="entry name" value="FAD-bd"/>
</dbReference>
<dbReference type="AlphaFoldDB" id="A0A542DS92"/>
<dbReference type="GO" id="GO:0071949">
    <property type="term" value="F:FAD binding"/>
    <property type="evidence" value="ECO:0007669"/>
    <property type="project" value="InterPro"/>
</dbReference>
<keyword evidence="6" id="KW-0223">Dioxygenase</keyword>
<sequence>MYDERTPVLIAGGGLVGLSTALFLGQHGVRPLLVERHFGTANHARTPGYNPRTMELFRSCGIEDAIRDADDWPVERTGILWVETLAGEEIGWLDPPEFKADLSAFAEVSPAGWAVCRQDRLEPVLRTHAERLGGDLRFGTRMVSFEPDPDGVTAVIEDRESEARRTVRADYLVDAEGTKSEIRRLLGIEHAGVGVLDRRVSIWFRADLSQARRGRGIVLCMVRNAEVTGALRVTTGDQAALTVSYDPGKGEGPEDFTPERCVELIRAAVGIPDLRVSVEMVSPWDLAAGVAHRYRQGRVFLVGDSAHIMPPAGAYGANTGIQESHNLAWKLAFVLNGVADEVLLDSYQAERRPVAELTMHETVARWRSWFAAGPNPGTEAAPVRLADDLALMFGYGYRSAAVLAEQDTRPTRAGRDVEDVTAELTDPREPTGGPGVRAPHVWFDDGTSRVSTTDLCRSAFVLLTGVPGEAWQQAARRLRERLGVPLDCYRIGQGGDLRDIEGRWPDTFRIGEGGAVLLRPDGFVAWRERDGGAAGSPERVLERVLLRLLRPDGDTS</sequence>
<name>A0A542DS92_AMYCI</name>
<evidence type="ECO:0000259" key="5">
    <source>
        <dbReference type="Pfam" id="PF01494"/>
    </source>
</evidence>
<dbReference type="InterPro" id="IPR036188">
    <property type="entry name" value="FAD/NAD-bd_sf"/>
</dbReference>
<dbReference type="PANTHER" id="PTHR43004">
    <property type="entry name" value="TRK SYSTEM POTASSIUM UPTAKE PROTEIN"/>
    <property type="match status" value="1"/>
</dbReference>
<dbReference type="Proteomes" id="UP000320876">
    <property type="component" value="Unassembled WGS sequence"/>
</dbReference>
<dbReference type="Pfam" id="PF01494">
    <property type="entry name" value="FAD_binding_3"/>
    <property type="match status" value="1"/>
</dbReference>
<dbReference type="InterPro" id="IPR050641">
    <property type="entry name" value="RIFMO-like"/>
</dbReference>
<dbReference type="Gene3D" id="3.40.30.120">
    <property type="match status" value="1"/>
</dbReference>
<evidence type="ECO:0000256" key="4">
    <source>
        <dbReference type="SAM" id="MobiDB-lite"/>
    </source>
</evidence>
<evidence type="ECO:0000256" key="3">
    <source>
        <dbReference type="ARBA" id="ARBA00022827"/>
    </source>
</evidence>
<evidence type="ECO:0000256" key="1">
    <source>
        <dbReference type="ARBA" id="ARBA00001974"/>
    </source>
</evidence>
<evidence type="ECO:0000256" key="2">
    <source>
        <dbReference type="ARBA" id="ARBA00022630"/>
    </source>
</evidence>
<keyword evidence="2" id="KW-0285">Flavoprotein</keyword>
<dbReference type="Pfam" id="PF21274">
    <property type="entry name" value="Rng_hyd_C"/>
    <property type="match status" value="1"/>
</dbReference>
<gene>
    <name evidence="6" type="ORF">FB471_5719</name>
</gene>
<reference evidence="6 7" key="1">
    <citation type="submission" date="2019-06" db="EMBL/GenBank/DDBJ databases">
        <title>Sequencing the genomes of 1000 actinobacteria strains.</title>
        <authorList>
            <person name="Klenk H.-P."/>
        </authorList>
    </citation>
    <scope>NUCLEOTIDE SEQUENCE [LARGE SCALE GENOMIC DNA]</scope>
    <source>
        <strain evidence="6 7">DSM 45679</strain>
    </source>
</reference>
<dbReference type="GO" id="GO:0051213">
    <property type="term" value="F:dioxygenase activity"/>
    <property type="evidence" value="ECO:0007669"/>
    <property type="project" value="UniProtKB-KW"/>
</dbReference>
<dbReference type="RefSeq" id="WP_142001344.1">
    <property type="nucleotide sequence ID" value="NZ_VFML01000001.1"/>
</dbReference>
<feature type="domain" description="FAD-binding" evidence="5">
    <location>
        <begin position="5"/>
        <end position="360"/>
    </location>
</feature>
<dbReference type="Gene3D" id="3.30.9.10">
    <property type="entry name" value="D-Amino Acid Oxidase, subunit A, domain 2"/>
    <property type="match status" value="1"/>
</dbReference>
<feature type="region of interest" description="Disordered" evidence="4">
    <location>
        <begin position="408"/>
        <end position="440"/>
    </location>
</feature>
<organism evidence="6 7">
    <name type="scientific">Amycolatopsis cihanbeyliensis</name>
    <dbReference type="NCBI Taxonomy" id="1128664"/>
    <lineage>
        <taxon>Bacteria</taxon>
        <taxon>Bacillati</taxon>
        <taxon>Actinomycetota</taxon>
        <taxon>Actinomycetes</taxon>
        <taxon>Pseudonocardiales</taxon>
        <taxon>Pseudonocardiaceae</taxon>
        <taxon>Amycolatopsis</taxon>
    </lineage>
</organism>
<keyword evidence="7" id="KW-1185">Reference proteome</keyword>
<keyword evidence="6" id="KW-0503">Monooxygenase</keyword>
<protein>
    <submittedName>
        <fullName evidence="6">Putative polyketide hydroxylase/tetracenomycin A2 monooxygenase-dioxygenase</fullName>
    </submittedName>
</protein>
<comment type="caution">
    <text evidence="6">The sequence shown here is derived from an EMBL/GenBank/DDBJ whole genome shotgun (WGS) entry which is preliminary data.</text>
</comment>
<dbReference type="OrthoDB" id="4246007at2"/>
<dbReference type="Gene3D" id="3.50.50.60">
    <property type="entry name" value="FAD/NAD(P)-binding domain"/>
    <property type="match status" value="1"/>
</dbReference>
<evidence type="ECO:0000313" key="6">
    <source>
        <dbReference type="EMBL" id="TQJ05874.1"/>
    </source>
</evidence>
<proteinExistence type="predicted"/>
<keyword evidence="3" id="KW-0274">FAD</keyword>
<dbReference type="PRINTS" id="PR00420">
    <property type="entry name" value="RNGMNOXGNASE"/>
</dbReference>
<evidence type="ECO:0000313" key="7">
    <source>
        <dbReference type="Proteomes" id="UP000320876"/>
    </source>
</evidence>
<feature type="compositionally biased region" description="Basic and acidic residues" evidence="4">
    <location>
        <begin position="408"/>
        <end position="418"/>
    </location>
</feature>
<dbReference type="PANTHER" id="PTHR43004:SF19">
    <property type="entry name" value="BINDING MONOOXYGENASE, PUTATIVE (JCVI)-RELATED"/>
    <property type="match status" value="1"/>
</dbReference>
<dbReference type="SUPFAM" id="SSF51905">
    <property type="entry name" value="FAD/NAD(P)-binding domain"/>
    <property type="match status" value="1"/>
</dbReference>
<dbReference type="EMBL" id="VFML01000001">
    <property type="protein sequence ID" value="TQJ05874.1"/>
    <property type="molecule type" value="Genomic_DNA"/>
</dbReference>
<comment type="cofactor">
    <cofactor evidence="1">
        <name>FAD</name>
        <dbReference type="ChEBI" id="CHEBI:57692"/>
    </cofactor>
</comment>
<keyword evidence="6" id="KW-0560">Oxidoreductase</keyword>
<accession>A0A542DS92</accession>
<dbReference type="GO" id="GO:0016709">
    <property type="term" value="F:oxidoreductase activity, acting on paired donors, with incorporation or reduction of molecular oxygen, NAD(P)H as one donor, and incorporation of one atom of oxygen"/>
    <property type="evidence" value="ECO:0007669"/>
    <property type="project" value="UniProtKB-ARBA"/>
</dbReference>